<keyword evidence="2" id="KW-1133">Transmembrane helix</keyword>
<gene>
    <name evidence="3" type="ORF">N865_02280</name>
</gene>
<dbReference type="STRING" id="1386089.N865_02280"/>
<dbReference type="EMBL" id="AWSA01000069">
    <property type="protein sequence ID" value="EWS99840.1"/>
    <property type="molecule type" value="Genomic_DNA"/>
</dbReference>
<feature type="transmembrane region" description="Helical" evidence="2">
    <location>
        <begin position="91"/>
        <end position="109"/>
    </location>
</feature>
<evidence type="ECO:0008006" key="5">
    <source>
        <dbReference type="Google" id="ProtNLM"/>
    </source>
</evidence>
<keyword evidence="2" id="KW-0472">Membrane</keyword>
<feature type="transmembrane region" description="Helical" evidence="2">
    <location>
        <begin position="168"/>
        <end position="190"/>
    </location>
</feature>
<sequence length="287" mass="27485">MTTVPDDNAASRPGERAAQPEAAGTGPLTPPLPATEADRLRPVTVAFVVVGAAAVLVASLAGSGAVLGVTLVLVLLLAFGWPELAGSYTPGATSVILALSGVVIVLTALRDDLRWVAAAVALGIVLSFFGQLVRRTGREGLVLTLLASFGGLVLIASGATAVPLGDDASGAAVLAAAMAGVVGGLAADLLAPAARARPGGSAALAAAALVGGGLVALAAALVLDTPADGLATAVAVGVGALSGIVSWGLRRVLSLQPAMVEARGQLAAGVGSVLAVGAIAAVVAAAT</sequence>
<feature type="region of interest" description="Disordered" evidence="1">
    <location>
        <begin position="1"/>
        <end position="34"/>
    </location>
</feature>
<keyword evidence="4" id="KW-1185">Reference proteome</keyword>
<keyword evidence="2" id="KW-0812">Transmembrane</keyword>
<dbReference type="OrthoDB" id="4865156at2"/>
<dbReference type="Proteomes" id="UP000019489">
    <property type="component" value="Unassembled WGS sequence"/>
</dbReference>
<feature type="transmembrane region" description="Helical" evidence="2">
    <location>
        <begin position="46"/>
        <end position="79"/>
    </location>
</feature>
<feature type="transmembrane region" description="Helical" evidence="2">
    <location>
        <begin position="202"/>
        <end position="223"/>
    </location>
</feature>
<evidence type="ECO:0000256" key="1">
    <source>
        <dbReference type="SAM" id="MobiDB-lite"/>
    </source>
</evidence>
<evidence type="ECO:0000313" key="3">
    <source>
        <dbReference type="EMBL" id="EWS99840.1"/>
    </source>
</evidence>
<feature type="transmembrane region" description="Helical" evidence="2">
    <location>
        <begin position="229"/>
        <end position="253"/>
    </location>
</feature>
<dbReference type="PATRIC" id="fig|1386089.3.peg.3964"/>
<reference evidence="3 4" key="1">
    <citation type="submission" date="2013-08" db="EMBL/GenBank/DDBJ databases">
        <title>Intrasporangium oryzae NRRL B-24470.</title>
        <authorList>
            <person name="Liu H."/>
            <person name="Wang G."/>
        </authorList>
    </citation>
    <scope>NUCLEOTIDE SEQUENCE [LARGE SCALE GENOMIC DNA]</scope>
    <source>
        <strain evidence="3 4">NRRL B-24470</strain>
    </source>
</reference>
<name>W9G168_9MICO</name>
<protein>
    <recommendedName>
        <fullName evidence="5">Permease</fullName>
    </recommendedName>
</protein>
<dbReference type="AlphaFoldDB" id="W9G168"/>
<accession>W9G168</accession>
<feature type="transmembrane region" description="Helical" evidence="2">
    <location>
        <begin position="140"/>
        <end position="162"/>
    </location>
</feature>
<evidence type="ECO:0000256" key="2">
    <source>
        <dbReference type="SAM" id="Phobius"/>
    </source>
</evidence>
<dbReference type="RefSeq" id="WP_034809892.1">
    <property type="nucleotide sequence ID" value="NZ_AWSA01000069.1"/>
</dbReference>
<dbReference type="eggNOG" id="ENOG5032UDI">
    <property type="taxonomic scope" value="Bacteria"/>
</dbReference>
<evidence type="ECO:0000313" key="4">
    <source>
        <dbReference type="Proteomes" id="UP000019489"/>
    </source>
</evidence>
<feature type="transmembrane region" description="Helical" evidence="2">
    <location>
        <begin position="115"/>
        <end position="133"/>
    </location>
</feature>
<proteinExistence type="predicted"/>
<comment type="caution">
    <text evidence="3">The sequence shown here is derived from an EMBL/GenBank/DDBJ whole genome shotgun (WGS) entry which is preliminary data.</text>
</comment>
<organism evidence="3 4">
    <name type="scientific">Intrasporangium oryzae NRRL B-24470</name>
    <dbReference type="NCBI Taxonomy" id="1386089"/>
    <lineage>
        <taxon>Bacteria</taxon>
        <taxon>Bacillati</taxon>
        <taxon>Actinomycetota</taxon>
        <taxon>Actinomycetes</taxon>
        <taxon>Micrococcales</taxon>
        <taxon>Intrasporangiaceae</taxon>
        <taxon>Intrasporangium</taxon>
    </lineage>
</organism>
<feature type="transmembrane region" description="Helical" evidence="2">
    <location>
        <begin position="265"/>
        <end position="286"/>
    </location>
</feature>